<dbReference type="InterPro" id="IPR036259">
    <property type="entry name" value="MFS_trans_sf"/>
</dbReference>
<feature type="transmembrane region" description="Helical" evidence="8">
    <location>
        <begin position="205"/>
        <end position="224"/>
    </location>
</feature>
<dbReference type="AlphaFoldDB" id="A0A423XAC9"/>
<evidence type="ECO:0000313" key="10">
    <source>
        <dbReference type="Proteomes" id="UP000283895"/>
    </source>
</evidence>
<feature type="transmembrane region" description="Helical" evidence="8">
    <location>
        <begin position="270"/>
        <end position="293"/>
    </location>
</feature>
<keyword evidence="3" id="KW-0813">Transport</keyword>
<feature type="transmembrane region" description="Helical" evidence="8">
    <location>
        <begin position="179"/>
        <end position="199"/>
    </location>
</feature>
<dbReference type="OrthoDB" id="5429993at2759"/>
<keyword evidence="4 8" id="KW-0812">Transmembrane</keyword>
<comment type="similarity">
    <text evidence="2">Belongs to the major facilitator superfamily. TCR/Tet family.</text>
</comment>
<evidence type="ECO:0000256" key="8">
    <source>
        <dbReference type="SAM" id="Phobius"/>
    </source>
</evidence>
<comment type="subcellular location">
    <subcellularLocation>
        <location evidence="1">Membrane</location>
        <topology evidence="1">Multi-pass membrane protein</topology>
    </subcellularLocation>
</comment>
<dbReference type="Gene3D" id="1.20.1250.20">
    <property type="entry name" value="MFS general substrate transporter like domains"/>
    <property type="match status" value="1"/>
</dbReference>
<name>A0A423XAC9_9PEZI</name>
<feature type="transmembrane region" description="Helical" evidence="8">
    <location>
        <begin position="357"/>
        <end position="377"/>
    </location>
</feature>
<feature type="compositionally biased region" description="Gly residues" evidence="7">
    <location>
        <begin position="462"/>
        <end position="472"/>
    </location>
</feature>
<sequence length="930" mass="99948">MDSSVETDSSRAVFESEQNTIMERCDEKGTPAQVQEIEETHPRDGMPEWKWATTKLVICLLSLIYGYDIGNVANIQADIYKAFGQIDVLPSLSYTAALASPVEVAQIMGLIGMCYSLGLIAGPVIGGAFAQNIHATWRWAFYINLPIAGACLLAVIFLMPSYKAPSILSATQRLWKIDLIGSVLHAVAVVMLNIALTLSGAFGRYTILFLTAGIAALVGGVLLAHQVAITTSESHVMGYEAIIAFGVGLGLTHGMSVANTVLPREHRFDAAALMNMAQIGSIAIILGVAGCVFQNVGMNLLESTVATYEAETGIDLNLTSHDLRQALGGLASPLWESGNAEFEYFAVEAVTRTITRIFNVILAAGAVCIAGALLMRWEKLEFKAPESMTMSSSSSATTALSRSRSLRQPTAGLNRTQKKDETGKDTNNKDATATAPARTTSPTRLPKPGGSTIASRKRAGTVGTGTGNGNGNGIPSTTTATNPSAAGTKPRPVSGVFGRLSTVAANGHQDDQADKADVQVDIHILEALTNLLQTTTYSHLPTPVPRERDRELPDKDTATTNERTYPREVDRNGPHLSDDSAPPAAALSRIDSLHVHHHDDNYSSNSSREQEAHSPVQHPNTSSLSRSSTTTAARSTRPGATDDAPRLRPAFSTLQQHYSPARNVAPKPLTSSILAPPSPSRLPANVAISSETARLQTELLQLHLLHRDADAVTAEWHASARERLGCRFAELAGADAEVGRAEAEAVEARNLAALEAWGGGRGLEDKIQILDSVVSGVWSLGEPGGRYARVVRQFEKWTDRMVQSVEARRKAGGLGALMDDDKVAFVGELDPAWKDEVASVSRKLDLWRRQLTQLGDGLPRGRDDEVQQQSSLARILSGCRGQVGDMLAELSVMEQIERDAIAQETAWIRRMNCDDDENDTPRAGAIWRAL</sequence>
<dbReference type="PANTHER" id="PTHR23501:SF12">
    <property type="entry name" value="MAJOR FACILITATOR SUPERFAMILY (MFS) PROFILE DOMAIN-CONTAINING PROTEIN-RELATED"/>
    <property type="match status" value="1"/>
</dbReference>
<feature type="compositionally biased region" description="Low complexity" evidence="7">
    <location>
        <begin position="473"/>
        <end position="488"/>
    </location>
</feature>
<feature type="compositionally biased region" description="Low complexity" evidence="7">
    <location>
        <begin position="431"/>
        <end position="444"/>
    </location>
</feature>
<feature type="compositionally biased region" description="Basic and acidic residues" evidence="7">
    <location>
        <begin position="564"/>
        <end position="578"/>
    </location>
</feature>
<feature type="transmembrane region" description="Helical" evidence="8">
    <location>
        <begin position="139"/>
        <end position="158"/>
    </location>
</feature>
<keyword evidence="6 8" id="KW-0472">Membrane</keyword>
<gene>
    <name evidence="9" type="ORF">VMCG_00482</name>
</gene>
<feature type="region of interest" description="Disordered" evidence="7">
    <location>
        <begin position="597"/>
        <end position="679"/>
    </location>
</feature>
<dbReference type="GO" id="GO:0005886">
    <property type="term" value="C:plasma membrane"/>
    <property type="evidence" value="ECO:0007669"/>
    <property type="project" value="TreeGrafter"/>
</dbReference>
<feature type="region of interest" description="Disordered" evidence="7">
    <location>
        <begin position="538"/>
        <end position="583"/>
    </location>
</feature>
<evidence type="ECO:0000256" key="3">
    <source>
        <dbReference type="ARBA" id="ARBA00022448"/>
    </source>
</evidence>
<evidence type="ECO:0000256" key="2">
    <source>
        <dbReference type="ARBA" id="ARBA00007520"/>
    </source>
</evidence>
<feature type="region of interest" description="Disordered" evidence="7">
    <location>
        <begin position="385"/>
        <end position="494"/>
    </location>
</feature>
<evidence type="ECO:0000256" key="5">
    <source>
        <dbReference type="ARBA" id="ARBA00022989"/>
    </source>
</evidence>
<comment type="caution">
    <text evidence="9">The sequence shown here is derived from an EMBL/GenBank/DDBJ whole genome shotgun (WGS) entry which is preliminary data.</text>
</comment>
<dbReference type="SUPFAM" id="SSF103473">
    <property type="entry name" value="MFS general substrate transporter"/>
    <property type="match status" value="1"/>
</dbReference>
<reference evidence="9 10" key="1">
    <citation type="submission" date="2015-09" db="EMBL/GenBank/DDBJ databases">
        <title>Host preference determinants of Valsa canker pathogens revealed by comparative genomics.</title>
        <authorList>
            <person name="Yin Z."/>
            <person name="Huang L."/>
        </authorList>
    </citation>
    <scope>NUCLEOTIDE SEQUENCE [LARGE SCALE GENOMIC DNA]</scope>
    <source>
        <strain evidence="9 10">03-1</strain>
    </source>
</reference>
<accession>A0A423XAC9</accession>
<keyword evidence="5 8" id="KW-1133">Transmembrane helix</keyword>
<evidence type="ECO:0000256" key="6">
    <source>
        <dbReference type="ARBA" id="ARBA00023136"/>
    </source>
</evidence>
<dbReference type="Pfam" id="PF07690">
    <property type="entry name" value="MFS_1"/>
    <property type="match status" value="1"/>
</dbReference>
<evidence type="ECO:0008006" key="11">
    <source>
        <dbReference type="Google" id="ProtNLM"/>
    </source>
</evidence>
<dbReference type="EMBL" id="LKEA01000001">
    <property type="protein sequence ID" value="ROW12851.1"/>
    <property type="molecule type" value="Genomic_DNA"/>
</dbReference>
<feature type="compositionally biased region" description="Low complexity" evidence="7">
    <location>
        <begin position="621"/>
        <end position="641"/>
    </location>
</feature>
<proteinExistence type="inferred from homology"/>
<feature type="compositionally biased region" description="Low complexity" evidence="7">
    <location>
        <begin position="387"/>
        <end position="407"/>
    </location>
</feature>
<organism evidence="9 10">
    <name type="scientific">Cytospora schulzeri</name>
    <dbReference type="NCBI Taxonomy" id="448051"/>
    <lineage>
        <taxon>Eukaryota</taxon>
        <taxon>Fungi</taxon>
        <taxon>Dikarya</taxon>
        <taxon>Ascomycota</taxon>
        <taxon>Pezizomycotina</taxon>
        <taxon>Sordariomycetes</taxon>
        <taxon>Sordariomycetidae</taxon>
        <taxon>Diaporthales</taxon>
        <taxon>Cytosporaceae</taxon>
        <taxon>Cytospora</taxon>
    </lineage>
</organism>
<dbReference type="InterPro" id="IPR011701">
    <property type="entry name" value="MFS"/>
</dbReference>
<feature type="transmembrane region" description="Helical" evidence="8">
    <location>
        <begin position="110"/>
        <end position="133"/>
    </location>
</feature>
<protein>
    <recommendedName>
        <fullName evidence="11">Major facilitator superfamily (MFS) profile domain-containing protein</fullName>
    </recommendedName>
</protein>
<dbReference type="Proteomes" id="UP000283895">
    <property type="component" value="Unassembled WGS sequence"/>
</dbReference>
<feature type="transmembrane region" description="Helical" evidence="8">
    <location>
        <begin position="236"/>
        <end position="258"/>
    </location>
</feature>
<dbReference type="PANTHER" id="PTHR23501">
    <property type="entry name" value="MAJOR FACILITATOR SUPERFAMILY"/>
    <property type="match status" value="1"/>
</dbReference>
<dbReference type="GO" id="GO:0022857">
    <property type="term" value="F:transmembrane transporter activity"/>
    <property type="evidence" value="ECO:0007669"/>
    <property type="project" value="InterPro"/>
</dbReference>
<evidence type="ECO:0000256" key="7">
    <source>
        <dbReference type="SAM" id="MobiDB-lite"/>
    </source>
</evidence>
<evidence type="ECO:0000256" key="1">
    <source>
        <dbReference type="ARBA" id="ARBA00004141"/>
    </source>
</evidence>
<keyword evidence="10" id="KW-1185">Reference proteome</keyword>
<feature type="compositionally biased region" description="Basic and acidic residues" evidence="7">
    <location>
        <begin position="417"/>
        <end position="428"/>
    </location>
</feature>
<evidence type="ECO:0000256" key="4">
    <source>
        <dbReference type="ARBA" id="ARBA00022692"/>
    </source>
</evidence>
<feature type="compositionally biased region" description="Basic and acidic residues" evidence="7">
    <location>
        <begin position="545"/>
        <end position="557"/>
    </location>
</feature>
<evidence type="ECO:0000313" key="9">
    <source>
        <dbReference type="EMBL" id="ROW12851.1"/>
    </source>
</evidence>